<dbReference type="RefSeq" id="WP_094855985.1">
    <property type="nucleotide sequence ID" value="NZ_NEVM01000005.1"/>
</dbReference>
<dbReference type="SUPFAM" id="SSF51230">
    <property type="entry name" value="Single hybrid motif"/>
    <property type="match status" value="1"/>
</dbReference>
<dbReference type="InterPro" id="IPR001249">
    <property type="entry name" value="AcCoA_biotinCC"/>
</dbReference>
<keyword evidence="7 9" id="KW-0275">Fatty acid biosynthesis</keyword>
<evidence type="ECO:0000256" key="9">
    <source>
        <dbReference type="RuleBase" id="RU364072"/>
    </source>
</evidence>
<accession>A0A261S2J7</accession>
<dbReference type="PROSITE" id="PS00188">
    <property type="entry name" value="BIOTIN"/>
    <property type="match status" value="1"/>
</dbReference>
<sequence length="175" mass="18996">MTKDASSSDVSPKDTPVRTEPDSARPFDELTIERLAEVMSRTDLSELRITLGAHSVYLARPPAGPLQVDTHDLPATSPARHEASRAPARDNGTDPQSAVRATLYGIVYLTPAPEQAPFVQVGSVVRQGQPLLLLEAMKMFYEVQAPRDGVITAIRVEAGQEVQVDDVLMEIGDHV</sequence>
<feature type="compositionally biased region" description="Basic and acidic residues" evidence="10">
    <location>
        <begin position="79"/>
        <end position="92"/>
    </location>
</feature>
<evidence type="ECO:0000256" key="8">
    <source>
        <dbReference type="ARBA" id="ARBA00023267"/>
    </source>
</evidence>
<dbReference type="PRINTS" id="PR01071">
    <property type="entry name" value="ACOABIOTINCC"/>
</dbReference>
<reference evidence="13" key="1">
    <citation type="submission" date="2017-05" db="EMBL/GenBank/DDBJ databases">
        <title>Complete and WGS of Bordetella genogroups.</title>
        <authorList>
            <person name="Spilker T."/>
            <person name="Lipuma J."/>
        </authorList>
    </citation>
    <scope>NUCLEOTIDE SEQUENCE [LARGE SCALE GENOMIC DNA]</scope>
    <source>
        <strain evidence="13">AU16122</strain>
    </source>
</reference>
<evidence type="ECO:0000256" key="7">
    <source>
        <dbReference type="ARBA" id="ARBA00023160"/>
    </source>
</evidence>
<keyword evidence="5 9" id="KW-0276">Fatty acid metabolism</keyword>
<evidence type="ECO:0000256" key="2">
    <source>
        <dbReference type="ARBA" id="ARBA00005194"/>
    </source>
</evidence>
<gene>
    <name evidence="12" type="ORF">CAL29_27195</name>
</gene>
<dbReference type="InterPro" id="IPR001882">
    <property type="entry name" value="Biotin_BS"/>
</dbReference>
<dbReference type="InterPro" id="IPR050709">
    <property type="entry name" value="Biotin_Carboxyl_Carrier/Decarb"/>
</dbReference>
<dbReference type="InterPro" id="IPR011053">
    <property type="entry name" value="Single_hybrid_motif"/>
</dbReference>
<dbReference type="AlphaFoldDB" id="A0A261S2J7"/>
<dbReference type="UniPathway" id="UPA00094"/>
<feature type="domain" description="Lipoyl-binding" evidence="11">
    <location>
        <begin position="96"/>
        <end position="172"/>
    </location>
</feature>
<evidence type="ECO:0000256" key="4">
    <source>
        <dbReference type="ARBA" id="ARBA00022516"/>
    </source>
</evidence>
<comment type="pathway">
    <text evidence="2 9">Lipid metabolism; fatty acid biosynthesis.</text>
</comment>
<dbReference type="CDD" id="cd06850">
    <property type="entry name" value="biotinyl_domain"/>
    <property type="match status" value="1"/>
</dbReference>
<dbReference type="Proteomes" id="UP000216020">
    <property type="component" value="Unassembled WGS sequence"/>
</dbReference>
<evidence type="ECO:0000256" key="1">
    <source>
        <dbReference type="ARBA" id="ARBA00003761"/>
    </source>
</evidence>
<keyword evidence="4 9" id="KW-0444">Lipid biosynthesis</keyword>
<evidence type="ECO:0000313" key="13">
    <source>
        <dbReference type="Proteomes" id="UP000216020"/>
    </source>
</evidence>
<name>A0A261S2J7_9BORD</name>
<feature type="compositionally biased region" description="Basic and acidic residues" evidence="10">
    <location>
        <begin position="11"/>
        <end position="28"/>
    </location>
</feature>
<evidence type="ECO:0000256" key="10">
    <source>
        <dbReference type="SAM" id="MobiDB-lite"/>
    </source>
</evidence>
<dbReference type="PROSITE" id="PS50968">
    <property type="entry name" value="BIOTINYL_LIPOYL"/>
    <property type="match status" value="1"/>
</dbReference>
<dbReference type="EMBL" id="NEVM01000005">
    <property type="protein sequence ID" value="OZI31578.1"/>
    <property type="molecule type" value="Genomic_DNA"/>
</dbReference>
<comment type="function">
    <text evidence="1 9">This protein is a component of the acetyl coenzyme A carboxylase complex; first, biotin carboxylase catalyzes the carboxylation of the carrier protein and then the transcarboxylase transfers the carboxyl group to form malonyl-CoA.</text>
</comment>
<dbReference type="Pfam" id="PF00364">
    <property type="entry name" value="Biotin_lipoyl"/>
    <property type="match status" value="1"/>
</dbReference>
<protein>
    <recommendedName>
        <fullName evidence="3 9">Biotin carboxyl carrier protein of acetyl-CoA carboxylase</fullName>
    </recommendedName>
</protein>
<keyword evidence="6 9" id="KW-0443">Lipid metabolism</keyword>
<dbReference type="OrthoDB" id="9811735at2"/>
<dbReference type="GO" id="GO:0003989">
    <property type="term" value="F:acetyl-CoA carboxylase activity"/>
    <property type="evidence" value="ECO:0007669"/>
    <property type="project" value="InterPro"/>
</dbReference>
<comment type="caution">
    <text evidence="12">The sequence shown here is derived from an EMBL/GenBank/DDBJ whole genome shotgun (WGS) entry which is preliminary data.</text>
</comment>
<feature type="compositionally biased region" description="Polar residues" evidence="10">
    <location>
        <begin position="1"/>
        <end position="10"/>
    </location>
</feature>
<feature type="region of interest" description="Disordered" evidence="10">
    <location>
        <begin position="1"/>
        <end position="28"/>
    </location>
</feature>
<evidence type="ECO:0000313" key="12">
    <source>
        <dbReference type="EMBL" id="OZI31578.1"/>
    </source>
</evidence>
<dbReference type="PANTHER" id="PTHR45266:SF3">
    <property type="entry name" value="OXALOACETATE DECARBOXYLASE ALPHA CHAIN"/>
    <property type="match status" value="1"/>
</dbReference>
<dbReference type="Gene3D" id="2.40.50.100">
    <property type="match status" value="1"/>
</dbReference>
<evidence type="ECO:0000256" key="5">
    <source>
        <dbReference type="ARBA" id="ARBA00022832"/>
    </source>
</evidence>
<dbReference type="PANTHER" id="PTHR45266">
    <property type="entry name" value="OXALOACETATE DECARBOXYLASE ALPHA CHAIN"/>
    <property type="match status" value="1"/>
</dbReference>
<feature type="region of interest" description="Disordered" evidence="10">
    <location>
        <begin position="65"/>
        <end position="96"/>
    </location>
</feature>
<evidence type="ECO:0000256" key="6">
    <source>
        <dbReference type="ARBA" id="ARBA00023098"/>
    </source>
</evidence>
<dbReference type="InterPro" id="IPR000089">
    <property type="entry name" value="Biotin_lipoyl"/>
</dbReference>
<keyword evidence="8 9" id="KW-0092">Biotin</keyword>
<organism evidence="12 13">
    <name type="scientific">Bordetella genomosp. 10</name>
    <dbReference type="NCBI Taxonomy" id="1416804"/>
    <lineage>
        <taxon>Bacteria</taxon>
        <taxon>Pseudomonadati</taxon>
        <taxon>Pseudomonadota</taxon>
        <taxon>Betaproteobacteria</taxon>
        <taxon>Burkholderiales</taxon>
        <taxon>Alcaligenaceae</taxon>
        <taxon>Bordetella</taxon>
    </lineage>
</organism>
<keyword evidence="13" id="KW-1185">Reference proteome</keyword>
<proteinExistence type="predicted"/>
<dbReference type="GO" id="GO:0009317">
    <property type="term" value="C:acetyl-CoA carboxylase complex"/>
    <property type="evidence" value="ECO:0007669"/>
    <property type="project" value="InterPro"/>
</dbReference>
<dbReference type="GO" id="GO:0006633">
    <property type="term" value="P:fatty acid biosynthetic process"/>
    <property type="evidence" value="ECO:0007669"/>
    <property type="project" value="UniProtKB-UniPathway"/>
</dbReference>
<evidence type="ECO:0000259" key="11">
    <source>
        <dbReference type="PROSITE" id="PS50968"/>
    </source>
</evidence>
<evidence type="ECO:0000256" key="3">
    <source>
        <dbReference type="ARBA" id="ARBA00017562"/>
    </source>
</evidence>